<dbReference type="InterPro" id="IPR012349">
    <property type="entry name" value="Split_barrel_FMN-bd"/>
</dbReference>
<reference evidence="1 2" key="2">
    <citation type="journal article" date="2011" name="ISME J.">
        <title>RNA-seq reveals cooperative metabolic interactions between two termite-gut spirochete species in co-culture.</title>
        <authorList>
            <person name="Rosenthal A.Z."/>
            <person name="Matson E.G."/>
            <person name="Eldar A."/>
            <person name="Leadbetter J.R."/>
        </authorList>
    </citation>
    <scope>NUCLEOTIDE SEQUENCE [LARGE SCALE GENOMIC DNA]</scope>
    <source>
        <strain evidence="2">ATCC BAA-888 / DSM 13862 / ZAS-9</strain>
    </source>
</reference>
<dbReference type="Proteomes" id="UP000009222">
    <property type="component" value="Chromosome"/>
</dbReference>
<dbReference type="OrthoDB" id="1846526at2"/>
<dbReference type="SUPFAM" id="SSF50475">
    <property type="entry name" value="FMN-binding split barrel"/>
    <property type="match status" value="1"/>
</dbReference>
<reference evidence="2" key="1">
    <citation type="submission" date="2009-12" db="EMBL/GenBank/DDBJ databases">
        <title>Complete sequence of Treponema azotonutricium strain ZAS-9.</title>
        <authorList>
            <person name="Tetu S.G."/>
            <person name="Matson E."/>
            <person name="Ren Q."/>
            <person name="Seshadri R."/>
            <person name="Elbourne L."/>
            <person name="Hassan K.A."/>
            <person name="Durkin A."/>
            <person name="Radune D."/>
            <person name="Mohamoud Y."/>
            <person name="Shay R."/>
            <person name="Jin S."/>
            <person name="Zhang X."/>
            <person name="Lucey K."/>
            <person name="Ballor N.R."/>
            <person name="Ottesen E."/>
            <person name="Rosenthal R."/>
            <person name="Allen A."/>
            <person name="Leadbetter J.R."/>
            <person name="Paulsen I.T."/>
        </authorList>
    </citation>
    <scope>NUCLEOTIDE SEQUENCE [LARGE SCALE GENOMIC DNA]</scope>
    <source>
        <strain evidence="2">ATCC BAA-888 / DSM 13862 / ZAS-9</strain>
    </source>
</reference>
<evidence type="ECO:0000313" key="2">
    <source>
        <dbReference type="Proteomes" id="UP000009222"/>
    </source>
</evidence>
<name>F5Y9F0_LEAAZ</name>
<dbReference type="KEGG" id="taz:TREAZ_2111"/>
<dbReference type="Gene3D" id="2.30.110.10">
    <property type="entry name" value="Electron Transport, Fmn-binding Protein, Chain A"/>
    <property type="match status" value="1"/>
</dbReference>
<gene>
    <name evidence="1" type="ordered locus">TREAZ_2111</name>
</gene>
<dbReference type="eggNOG" id="COG3576">
    <property type="taxonomic scope" value="Bacteria"/>
</dbReference>
<dbReference type="STRING" id="545695.TREAZ_2111"/>
<dbReference type="EMBL" id="CP001841">
    <property type="protein sequence ID" value="AEF82983.1"/>
    <property type="molecule type" value="Genomic_DNA"/>
</dbReference>
<dbReference type="RefSeq" id="WP_015709938.1">
    <property type="nucleotide sequence ID" value="NC_015577.1"/>
</dbReference>
<dbReference type="InParanoid" id="F5Y9F0"/>
<proteinExistence type="predicted"/>
<dbReference type="AlphaFoldDB" id="F5Y9F0"/>
<organism evidence="1 2">
    <name type="scientific">Leadbettera azotonutricia (strain ATCC BAA-888 / DSM 13862 / ZAS-9)</name>
    <name type="common">Treponema azotonutricium</name>
    <dbReference type="NCBI Taxonomy" id="545695"/>
    <lineage>
        <taxon>Bacteria</taxon>
        <taxon>Pseudomonadati</taxon>
        <taxon>Spirochaetota</taxon>
        <taxon>Spirochaetia</taxon>
        <taxon>Spirochaetales</taxon>
        <taxon>Breznakiellaceae</taxon>
        <taxon>Leadbettera</taxon>
    </lineage>
</organism>
<accession>F5Y9F0</accession>
<dbReference type="HOGENOM" id="CLU_1649698_0_0_12"/>
<protein>
    <recommendedName>
        <fullName evidence="3">Pyridoxamine 5'-phosphate oxidase putative domain-containing protein</fullName>
    </recommendedName>
</protein>
<sequence length="158" mass="18001">MPIILDDKVRSLFADQASRKVLSTVGEDGTPHTVFKGSMTVDQDGNIRFNEIIESSLSYKNLTYSLWFNRPVSINIIGEDKTSFEIIGKPIRTLICGDEFEEAYVKVLESLGNEGDLAAIWIIAPEKIRENTFKKRLHEHNENYPLIGHLDKYLKESN</sequence>
<evidence type="ECO:0008006" key="3">
    <source>
        <dbReference type="Google" id="ProtNLM"/>
    </source>
</evidence>
<keyword evidence="2" id="KW-1185">Reference proteome</keyword>
<evidence type="ECO:0000313" key="1">
    <source>
        <dbReference type="EMBL" id="AEF82983.1"/>
    </source>
</evidence>